<dbReference type="PANTHER" id="PTHR34310:SF9">
    <property type="entry name" value="BLR5716 PROTEIN"/>
    <property type="match status" value="1"/>
</dbReference>
<name>A0AAJ0BIW7_9PEZI</name>
<evidence type="ECO:0000313" key="2">
    <source>
        <dbReference type="EMBL" id="KAK1757969.1"/>
    </source>
</evidence>
<feature type="domain" description="DUF427" evidence="1">
    <location>
        <begin position="149"/>
        <end position="241"/>
    </location>
</feature>
<evidence type="ECO:0000313" key="3">
    <source>
        <dbReference type="Proteomes" id="UP001239445"/>
    </source>
</evidence>
<dbReference type="InterPro" id="IPR007361">
    <property type="entry name" value="DUF427"/>
</dbReference>
<gene>
    <name evidence="2" type="ORF">QBC47DRAFT_373486</name>
</gene>
<dbReference type="InterPro" id="IPR038694">
    <property type="entry name" value="DUF427_sf"/>
</dbReference>
<organism evidence="2 3">
    <name type="scientific">Echria macrotheca</name>
    <dbReference type="NCBI Taxonomy" id="438768"/>
    <lineage>
        <taxon>Eukaryota</taxon>
        <taxon>Fungi</taxon>
        <taxon>Dikarya</taxon>
        <taxon>Ascomycota</taxon>
        <taxon>Pezizomycotina</taxon>
        <taxon>Sordariomycetes</taxon>
        <taxon>Sordariomycetidae</taxon>
        <taxon>Sordariales</taxon>
        <taxon>Schizotheciaceae</taxon>
        <taxon>Echria</taxon>
    </lineage>
</organism>
<dbReference type="PANTHER" id="PTHR34310">
    <property type="entry name" value="DUF427 DOMAIN PROTEIN (AFU_ORTHOLOGUE AFUA_3G02220)"/>
    <property type="match status" value="1"/>
</dbReference>
<evidence type="ECO:0000259" key="1">
    <source>
        <dbReference type="Pfam" id="PF04248"/>
    </source>
</evidence>
<sequence>MAPPPRLSFEELAAKLATDGPVKQEPAKRRVRGLLDGRWIFDTLDAVFVWEHPYFPFFYVPFNAVSSSLADNGAAYQDAANGYHLFSLRVSSKTVMAVHFLRGPLQGLVKIPYGELDAWYVEDEKLLGSHPKDPYKRIECLPSSRRVVVRMKSNEAILASSTNNVFLHETGLPARYYLSPTSIISLDCLVPSETKTMCPYKGEARYYHLQVGNQRIEDAIWYYPYPTAESMAIQNRLCFYDDKVDIRIEST</sequence>
<dbReference type="Proteomes" id="UP001239445">
    <property type="component" value="Unassembled WGS sequence"/>
</dbReference>
<dbReference type="EMBL" id="MU839829">
    <property type="protein sequence ID" value="KAK1757969.1"/>
    <property type="molecule type" value="Genomic_DNA"/>
</dbReference>
<accession>A0AAJ0BIW7</accession>
<dbReference type="Pfam" id="PF04248">
    <property type="entry name" value="NTP_transf_9"/>
    <property type="match status" value="1"/>
</dbReference>
<keyword evidence="3" id="KW-1185">Reference proteome</keyword>
<protein>
    <submittedName>
        <fullName evidence="2">DUF427-domain-containing protein</fullName>
    </submittedName>
</protein>
<dbReference type="AlphaFoldDB" id="A0AAJ0BIW7"/>
<dbReference type="Gene3D" id="2.170.150.40">
    <property type="entry name" value="Domain of unknown function (DUF427)"/>
    <property type="match status" value="2"/>
</dbReference>
<reference evidence="2" key="1">
    <citation type="submission" date="2023-06" db="EMBL/GenBank/DDBJ databases">
        <title>Genome-scale phylogeny and comparative genomics of the fungal order Sordariales.</title>
        <authorList>
            <consortium name="Lawrence Berkeley National Laboratory"/>
            <person name="Hensen N."/>
            <person name="Bonometti L."/>
            <person name="Westerberg I."/>
            <person name="Brannstrom I.O."/>
            <person name="Guillou S."/>
            <person name="Cros-Aarteil S."/>
            <person name="Calhoun S."/>
            <person name="Haridas S."/>
            <person name="Kuo A."/>
            <person name="Mondo S."/>
            <person name="Pangilinan J."/>
            <person name="Riley R."/>
            <person name="Labutti K."/>
            <person name="Andreopoulos B."/>
            <person name="Lipzen A."/>
            <person name="Chen C."/>
            <person name="Yanf M."/>
            <person name="Daum C."/>
            <person name="Ng V."/>
            <person name="Clum A."/>
            <person name="Steindorff A."/>
            <person name="Ohm R."/>
            <person name="Martin F."/>
            <person name="Silar P."/>
            <person name="Natvig D."/>
            <person name="Lalanne C."/>
            <person name="Gautier V."/>
            <person name="Ament-Velasquez S.L."/>
            <person name="Kruys A."/>
            <person name="Hutchinson M.I."/>
            <person name="Powell A.J."/>
            <person name="Barry K."/>
            <person name="Miller A.N."/>
            <person name="Grigoriev I.V."/>
            <person name="Debuchy R."/>
            <person name="Gladieux P."/>
            <person name="Thoren M.H."/>
            <person name="Johannesson H."/>
        </authorList>
    </citation>
    <scope>NUCLEOTIDE SEQUENCE</scope>
    <source>
        <strain evidence="2">PSN4</strain>
    </source>
</reference>
<comment type="caution">
    <text evidence="2">The sequence shown here is derived from an EMBL/GenBank/DDBJ whole genome shotgun (WGS) entry which is preliminary data.</text>
</comment>
<proteinExistence type="predicted"/>